<dbReference type="AlphaFoldDB" id="A0AA37KNS3"/>
<protein>
    <recommendedName>
        <fullName evidence="5">DUF4890 domain-containing protein</fullName>
    </recommendedName>
</protein>
<sequence length="154" mass="17455">MKKRIFAVAAALCLLAGTGAFAQDSKKAPMVKERPTAEQMAQRRTERMTEKLNLSEKQSKQLYEVNLQDIKEMQAQAEQMRAYRKAQAEKMKGILTPEQFEQWKQMQGPRHGMNRGPRMKDGRGDKAAVREGRKCAPCAGDRKCDGPRSGKEKK</sequence>
<feature type="signal peptide" evidence="2">
    <location>
        <begin position="1"/>
        <end position="22"/>
    </location>
</feature>
<organism evidence="3 4">
    <name type="scientific">Alistipes finegoldii</name>
    <dbReference type="NCBI Taxonomy" id="214856"/>
    <lineage>
        <taxon>Bacteria</taxon>
        <taxon>Pseudomonadati</taxon>
        <taxon>Bacteroidota</taxon>
        <taxon>Bacteroidia</taxon>
        <taxon>Bacteroidales</taxon>
        <taxon>Rikenellaceae</taxon>
        <taxon>Alistipes</taxon>
    </lineage>
</organism>
<evidence type="ECO:0000313" key="3">
    <source>
        <dbReference type="EMBL" id="GKI19397.1"/>
    </source>
</evidence>
<dbReference type="EMBL" id="BQOL01000001">
    <property type="protein sequence ID" value="GKI19397.1"/>
    <property type="molecule type" value="Genomic_DNA"/>
</dbReference>
<dbReference type="RefSeq" id="WP_244076683.1">
    <property type="nucleotide sequence ID" value="NZ_AP025581.1"/>
</dbReference>
<feature type="compositionally biased region" description="Basic and acidic residues" evidence="1">
    <location>
        <begin position="118"/>
        <end position="154"/>
    </location>
</feature>
<evidence type="ECO:0000313" key="4">
    <source>
        <dbReference type="Proteomes" id="UP001055105"/>
    </source>
</evidence>
<accession>A0AA37KNS3</accession>
<evidence type="ECO:0000256" key="1">
    <source>
        <dbReference type="SAM" id="MobiDB-lite"/>
    </source>
</evidence>
<proteinExistence type="predicted"/>
<keyword evidence="2" id="KW-0732">Signal</keyword>
<evidence type="ECO:0008006" key="5">
    <source>
        <dbReference type="Google" id="ProtNLM"/>
    </source>
</evidence>
<reference evidence="3" key="1">
    <citation type="submission" date="2022-01" db="EMBL/GenBank/DDBJ databases">
        <title>Novel bile acid biosynthetic pathways are enriched in the microbiome of centenarians.</title>
        <authorList>
            <person name="Sato Y."/>
            <person name="Atarashi K."/>
            <person name="Plichta R.D."/>
            <person name="Arai Y."/>
            <person name="Sasajima S."/>
            <person name="Kearney M.S."/>
            <person name="Suda W."/>
            <person name="Takeshita K."/>
            <person name="Sasaki T."/>
            <person name="Okamoto S."/>
            <person name="Skelly N.A."/>
            <person name="Okamura Y."/>
            <person name="Vlamakis H."/>
            <person name="Li Y."/>
            <person name="Tanoue T."/>
            <person name="Takei H."/>
            <person name="Nittono H."/>
            <person name="Narushima S."/>
            <person name="Irie J."/>
            <person name="Itoh H."/>
            <person name="Moriya K."/>
            <person name="Sugiura Y."/>
            <person name="Suematsu M."/>
            <person name="Moritoki N."/>
            <person name="Shibata S."/>
            <person name="Littman R.D."/>
            <person name="Fischbach A.M."/>
            <person name="Uwamino Y."/>
            <person name="Inoue T."/>
            <person name="Honda A."/>
            <person name="Hattori M."/>
            <person name="Murai T."/>
            <person name="Xavier J.R."/>
            <person name="Hirose N."/>
            <person name="Honda K."/>
        </authorList>
    </citation>
    <scope>NUCLEOTIDE SEQUENCE</scope>
    <source>
        <strain evidence="3">CE91-St16</strain>
    </source>
</reference>
<comment type="caution">
    <text evidence="3">The sequence shown here is derived from an EMBL/GenBank/DDBJ whole genome shotgun (WGS) entry which is preliminary data.</text>
</comment>
<name>A0AA37KNS3_9BACT</name>
<evidence type="ECO:0000256" key="2">
    <source>
        <dbReference type="SAM" id="SignalP"/>
    </source>
</evidence>
<feature type="region of interest" description="Disordered" evidence="1">
    <location>
        <begin position="104"/>
        <end position="154"/>
    </location>
</feature>
<feature type="chain" id="PRO_5041377894" description="DUF4890 domain-containing protein" evidence="2">
    <location>
        <begin position="23"/>
        <end position="154"/>
    </location>
</feature>
<dbReference type="Proteomes" id="UP001055105">
    <property type="component" value="Unassembled WGS sequence"/>
</dbReference>
<gene>
    <name evidence="3" type="ORF">CE91St16_23050</name>
</gene>